<evidence type="ECO:0000313" key="3">
    <source>
        <dbReference type="EMBL" id="GMF53597.1"/>
    </source>
</evidence>
<organism evidence="3 4">
    <name type="scientific">Phytophthora fragariaefolia</name>
    <dbReference type="NCBI Taxonomy" id="1490495"/>
    <lineage>
        <taxon>Eukaryota</taxon>
        <taxon>Sar</taxon>
        <taxon>Stramenopiles</taxon>
        <taxon>Oomycota</taxon>
        <taxon>Peronosporomycetes</taxon>
        <taxon>Peronosporales</taxon>
        <taxon>Peronosporaceae</taxon>
        <taxon>Phytophthora</taxon>
    </lineage>
</organism>
<sequence length="358" mass="40405">MKVSALVTASTTQSDLEDSSVASPRLEEKTVPVLTDRQAIRREQCRANQARYRNKQQNRKRQLQRDNQLLEEEIQGLKLRKRHIRFERKTNQSPWTIVGEVFRMLEDGFRSPWRLASTEEMMKHEGTRQSLAFLEKAFSHNAAMGEMQGINALMDQWRRYSLYFEEPHLELRKIEVMTKDVVLAIATLSVTITDFTLRCILPHLAACSGRKALQLNKSLIGQRFDCNCSMRFIFDESSGRVVRLEPKFDLVAPLLRILGNIKDVSAVFYCVAGSHHGLESRLQLSFSFGKWYSGRGAVCLGLQANFLGGAWTIEVGHHCIVVVNSILVLLPAEVDTLSRSSLNWLGHSGGDAGQVSGG</sequence>
<comment type="caution">
    <text evidence="3">The sequence shown here is derived from an EMBL/GenBank/DDBJ whole genome shotgun (WGS) entry which is preliminary data.</text>
</comment>
<feature type="coiled-coil region" evidence="1">
    <location>
        <begin position="53"/>
        <end position="80"/>
    </location>
</feature>
<protein>
    <submittedName>
        <fullName evidence="3">Unnamed protein product</fullName>
    </submittedName>
</protein>
<name>A0A9W6Y6V3_9STRA</name>
<keyword evidence="1" id="KW-0175">Coiled coil</keyword>
<feature type="region of interest" description="Disordered" evidence="2">
    <location>
        <begin position="1"/>
        <end position="24"/>
    </location>
</feature>
<evidence type="ECO:0000256" key="2">
    <source>
        <dbReference type="SAM" id="MobiDB-lite"/>
    </source>
</evidence>
<dbReference type="Proteomes" id="UP001165121">
    <property type="component" value="Unassembled WGS sequence"/>
</dbReference>
<dbReference type="EMBL" id="BSXT01003308">
    <property type="protein sequence ID" value="GMF53597.1"/>
    <property type="molecule type" value="Genomic_DNA"/>
</dbReference>
<evidence type="ECO:0000256" key="1">
    <source>
        <dbReference type="SAM" id="Coils"/>
    </source>
</evidence>
<gene>
    <name evidence="3" type="ORF">Pfra01_002219700</name>
</gene>
<dbReference type="OrthoDB" id="114434at2759"/>
<accession>A0A9W6Y6V3</accession>
<keyword evidence="4" id="KW-1185">Reference proteome</keyword>
<proteinExistence type="predicted"/>
<reference evidence="3" key="1">
    <citation type="submission" date="2023-04" db="EMBL/GenBank/DDBJ databases">
        <title>Phytophthora fragariaefolia NBRC 109709.</title>
        <authorList>
            <person name="Ichikawa N."/>
            <person name="Sato H."/>
            <person name="Tonouchi N."/>
        </authorList>
    </citation>
    <scope>NUCLEOTIDE SEQUENCE</scope>
    <source>
        <strain evidence="3">NBRC 109709</strain>
    </source>
</reference>
<evidence type="ECO:0000313" key="4">
    <source>
        <dbReference type="Proteomes" id="UP001165121"/>
    </source>
</evidence>
<dbReference type="AlphaFoldDB" id="A0A9W6Y6V3"/>
<dbReference type="CDD" id="cd14686">
    <property type="entry name" value="bZIP"/>
    <property type="match status" value="1"/>
</dbReference>